<dbReference type="PROSITE" id="PS51819">
    <property type="entry name" value="VOC"/>
    <property type="match status" value="1"/>
</dbReference>
<dbReference type="SUPFAM" id="SSF54593">
    <property type="entry name" value="Glyoxalase/Bleomycin resistance protein/Dihydroxybiphenyl dioxygenase"/>
    <property type="match status" value="1"/>
</dbReference>
<dbReference type="InterPro" id="IPR004360">
    <property type="entry name" value="Glyas_Fos-R_dOase_dom"/>
</dbReference>
<protein>
    <submittedName>
        <fullName evidence="2">Lactoylglutathione lyase</fullName>
    </submittedName>
</protein>
<organism evidence="2 3">
    <name type="scientific">Capnocytophaga sputigena</name>
    <dbReference type="NCBI Taxonomy" id="1019"/>
    <lineage>
        <taxon>Bacteria</taxon>
        <taxon>Pseudomonadati</taxon>
        <taxon>Bacteroidota</taxon>
        <taxon>Flavobacteriia</taxon>
        <taxon>Flavobacteriales</taxon>
        <taxon>Flavobacteriaceae</taxon>
        <taxon>Capnocytophaga</taxon>
    </lineage>
</organism>
<dbReference type="InterPro" id="IPR037523">
    <property type="entry name" value="VOC_core"/>
</dbReference>
<dbReference type="InterPro" id="IPR029068">
    <property type="entry name" value="Glyas_Bleomycin-R_OHBP_Dase"/>
</dbReference>
<dbReference type="AlphaFoldDB" id="A0A250F2E0"/>
<evidence type="ECO:0000313" key="3">
    <source>
        <dbReference type="Proteomes" id="UP000217334"/>
    </source>
</evidence>
<gene>
    <name evidence="2" type="ORF">CGC59_01230</name>
</gene>
<name>A0A250F2E0_CAPSP</name>
<dbReference type="GO" id="GO:0016829">
    <property type="term" value="F:lyase activity"/>
    <property type="evidence" value="ECO:0007669"/>
    <property type="project" value="UniProtKB-KW"/>
</dbReference>
<accession>A0A250F2E0</accession>
<evidence type="ECO:0000259" key="1">
    <source>
        <dbReference type="PROSITE" id="PS51819"/>
    </source>
</evidence>
<feature type="domain" description="VOC" evidence="1">
    <location>
        <begin position="2"/>
        <end position="113"/>
    </location>
</feature>
<dbReference type="Gene3D" id="3.10.180.10">
    <property type="entry name" value="2,3-Dihydroxybiphenyl 1,2-Dioxygenase, domain 1"/>
    <property type="match status" value="1"/>
</dbReference>
<proteinExistence type="predicted"/>
<keyword evidence="2" id="KW-0456">Lyase</keyword>
<sequence>MNYDNFFLPAENFEESKRFFAEVLKLKIKFDFSEIGMIAFSVGDEEPAIILKDKKKFPNTKPTIWIEVDDVKQIYDGLQGKGVSFLSPPFSIRTGWAIEFLDPSGNVLGFTDYKAENKISLEVINYGTLAISIYDHT</sequence>
<dbReference type="Proteomes" id="UP000217334">
    <property type="component" value="Chromosome"/>
</dbReference>
<evidence type="ECO:0000313" key="2">
    <source>
        <dbReference type="EMBL" id="ATA78375.1"/>
    </source>
</evidence>
<dbReference type="Pfam" id="PF00903">
    <property type="entry name" value="Glyoxalase"/>
    <property type="match status" value="1"/>
</dbReference>
<dbReference type="EMBL" id="CP022383">
    <property type="protein sequence ID" value="ATA78375.1"/>
    <property type="molecule type" value="Genomic_DNA"/>
</dbReference>
<dbReference type="RefSeq" id="WP_095900586.1">
    <property type="nucleotide sequence ID" value="NZ_CP022383.1"/>
</dbReference>
<reference evidence="3" key="1">
    <citation type="submission" date="2017-06" db="EMBL/GenBank/DDBJ databases">
        <title>Capnocytophaga spp. assemblies.</title>
        <authorList>
            <person name="Gulvik C.A."/>
        </authorList>
    </citation>
    <scope>NUCLEOTIDE SEQUENCE [LARGE SCALE GENOMIC DNA]</scope>
    <source>
        <strain evidence="3">H4486</strain>
    </source>
</reference>